<evidence type="ECO:0000256" key="9">
    <source>
        <dbReference type="ARBA" id="ARBA00022884"/>
    </source>
</evidence>
<dbReference type="Proteomes" id="UP001497444">
    <property type="component" value="Chromosome 10"/>
</dbReference>
<feature type="compositionally biased region" description="Basic and acidic residues" evidence="16">
    <location>
        <begin position="891"/>
        <end position="902"/>
    </location>
</feature>
<evidence type="ECO:0000259" key="17">
    <source>
        <dbReference type="PROSITE" id="PS50886"/>
    </source>
</evidence>
<organism evidence="18 19">
    <name type="scientific">Sphagnum jensenii</name>
    <dbReference type="NCBI Taxonomy" id="128206"/>
    <lineage>
        <taxon>Eukaryota</taxon>
        <taxon>Viridiplantae</taxon>
        <taxon>Streptophyta</taxon>
        <taxon>Embryophyta</taxon>
        <taxon>Bryophyta</taxon>
        <taxon>Sphagnophytina</taxon>
        <taxon>Sphagnopsida</taxon>
        <taxon>Sphagnales</taxon>
        <taxon>Sphagnaceae</taxon>
        <taxon>Sphagnum</taxon>
    </lineage>
</organism>
<dbReference type="PROSITE" id="PS00178">
    <property type="entry name" value="AA_TRNA_LIGASE_I"/>
    <property type="match status" value="1"/>
</dbReference>
<dbReference type="PROSITE" id="PS50886">
    <property type="entry name" value="TRBD"/>
    <property type="match status" value="1"/>
</dbReference>
<keyword evidence="5 14" id="KW-0820">tRNA-binding</keyword>
<name>A0ABP0VQY6_9BRYO</name>
<evidence type="ECO:0000256" key="10">
    <source>
        <dbReference type="ARBA" id="ARBA00022917"/>
    </source>
</evidence>
<dbReference type="PRINTS" id="PR01041">
    <property type="entry name" value="TRNASYNTHMET"/>
</dbReference>
<dbReference type="Gene3D" id="2.40.50.140">
    <property type="entry name" value="Nucleic acid-binding proteins"/>
    <property type="match status" value="1"/>
</dbReference>
<evidence type="ECO:0000256" key="4">
    <source>
        <dbReference type="ARBA" id="ARBA00022490"/>
    </source>
</evidence>
<evidence type="ECO:0000256" key="12">
    <source>
        <dbReference type="ARBA" id="ARBA00030904"/>
    </source>
</evidence>
<dbReference type="SUPFAM" id="SSF57770">
    <property type="entry name" value="Methionyl-tRNA synthetase (MetRS), Zn-domain"/>
    <property type="match status" value="1"/>
</dbReference>
<dbReference type="CDD" id="cd00814">
    <property type="entry name" value="MetRS_core"/>
    <property type="match status" value="1"/>
</dbReference>
<dbReference type="InterPro" id="IPR029038">
    <property type="entry name" value="MetRS_Zn"/>
</dbReference>
<evidence type="ECO:0000256" key="15">
    <source>
        <dbReference type="RuleBase" id="RU363039"/>
    </source>
</evidence>
<dbReference type="InterPro" id="IPR041872">
    <property type="entry name" value="Anticodon_Met"/>
</dbReference>
<keyword evidence="11 15" id="KW-0030">Aminoacyl-tRNA synthetase</keyword>
<keyword evidence="10 15" id="KW-0648">Protein biosynthesis</keyword>
<dbReference type="PANTHER" id="PTHR45765">
    <property type="entry name" value="METHIONINE--TRNA LIGASE"/>
    <property type="match status" value="1"/>
</dbReference>
<dbReference type="InterPro" id="IPR009080">
    <property type="entry name" value="tRNAsynth_Ia_anticodon-bd"/>
</dbReference>
<dbReference type="NCBIfam" id="TIGR00398">
    <property type="entry name" value="metG"/>
    <property type="match status" value="1"/>
</dbReference>
<dbReference type="SUPFAM" id="SSF47616">
    <property type="entry name" value="GST C-terminal domain-like"/>
    <property type="match status" value="1"/>
</dbReference>
<dbReference type="CDD" id="cd07957">
    <property type="entry name" value="Anticodon_Ia_Met"/>
    <property type="match status" value="1"/>
</dbReference>
<dbReference type="InterPro" id="IPR014729">
    <property type="entry name" value="Rossmann-like_a/b/a_fold"/>
</dbReference>
<evidence type="ECO:0000256" key="1">
    <source>
        <dbReference type="ARBA" id="ARBA00004496"/>
    </source>
</evidence>
<keyword evidence="7 15" id="KW-0547">Nucleotide-binding</keyword>
<evidence type="ECO:0000256" key="6">
    <source>
        <dbReference type="ARBA" id="ARBA00022598"/>
    </source>
</evidence>
<dbReference type="Gene3D" id="1.20.1050.10">
    <property type="match status" value="1"/>
</dbReference>
<protein>
    <recommendedName>
        <fullName evidence="3">methionine--tRNA ligase</fullName>
        <ecNumber evidence="3">6.1.1.10</ecNumber>
    </recommendedName>
    <alternativeName>
        <fullName evidence="12">Methionyl-tRNA synthetase</fullName>
    </alternativeName>
</protein>
<dbReference type="SUPFAM" id="SSF47323">
    <property type="entry name" value="Anticodon-binding domain of a subclass of class I aminoacyl-tRNA synthetases"/>
    <property type="match status" value="1"/>
</dbReference>
<dbReference type="Pfam" id="PF19303">
    <property type="entry name" value="Anticodon_3"/>
    <property type="match status" value="1"/>
</dbReference>
<dbReference type="Pfam" id="PF01588">
    <property type="entry name" value="tRNA_bind"/>
    <property type="match status" value="1"/>
</dbReference>
<feature type="region of interest" description="Disordered" evidence="16">
    <location>
        <begin position="870"/>
        <end position="902"/>
    </location>
</feature>
<dbReference type="InterPro" id="IPR001412">
    <property type="entry name" value="aa-tRNA-synth_I_CS"/>
</dbReference>
<dbReference type="Gene3D" id="3.40.50.620">
    <property type="entry name" value="HUPs"/>
    <property type="match status" value="1"/>
</dbReference>
<proteinExistence type="inferred from homology"/>
<dbReference type="SUPFAM" id="SSF50249">
    <property type="entry name" value="Nucleic acid-binding proteins"/>
    <property type="match status" value="1"/>
</dbReference>
<keyword evidence="4" id="KW-0963">Cytoplasm</keyword>
<comment type="catalytic activity">
    <reaction evidence="13">
        <text>tRNA(Met) + L-methionine + ATP = L-methionyl-tRNA(Met) + AMP + diphosphate</text>
        <dbReference type="Rhea" id="RHEA:13481"/>
        <dbReference type="Rhea" id="RHEA-COMP:9667"/>
        <dbReference type="Rhea" id="RHEA-COMP:9698"/>
        <dbReference type="ChEBI" id="CHEBI:30616"/>
        <dbReference type="ChEBI" id="CHEBI:33019"/>
        <dbReference type="ChEBI" id="CHEBI:57844"/>
        <dbReference type="ChEBI" id="CHEBI:78442"/>
        <dbReference type="ChEBI" id="CHEBI:78530"/>
        <dbReference type="ChEBI" id="CHEBI:456215"/>
        <dbReference type="EC" id="6.1.1.10"/>
    </reaction>
</comment>
<dbReference type="InterPro" id="IPR012340">
    <property type="entry name" value="NA-bd_OB-fold"/>
</dbReference>
<dbReference type="InterPro" id="IPR023458">
    <property type="entry name" value="Met-tRNA_ligase_1"/>
</dbReference>
<dbReference type="Pfam" id="PF09334">
    <property type="entry name" value="tRNA-synt_1g"/>
    <property type="match status" value="1"/>
</dbReference>
<dbReference type="InterPro" id="IPR014758">
    <property type="entry name" value="Met-tRNA_synth"/>
</dbReference>
<evidence type="ECO:0000313" key="19">
    <source>
        <dbReference type="Proteomes" id="UP001497444"/>
    </source>
</evidence>
<dbReference type="SUPFAM" id="SSF52374">
    <property type="entry name" value="Nucleotidylyl transferase"/>
    <property type="match status" value="1"/>
</dbReference>
<dbReference type="PANTHER" id="PTHR45765:SF1">
    <property type="entry name" value="METHIONINE--TRNA LIGASE, CYTOPLASMIC"/>
    <property type="match status" value="1"/>
</dbReference>
<dbReference type="Gene3D" id="3.40.30.10">
    <property type="entry name" value="Glutaredoxin"/>
    <property type="match status" value="1"/>
</dbReference>
<keyword evidence="6 15" id="KW-0436">Ligase</keyword>
<feature type="domain" description="TRNA-binding" evidence="17">
    <location>
        <begin position="906"/>
        <end position="1009"/>
    </location>
</feature>
<evidence type="ECO:0000256" key="8">
    <source>
        <dbReference type="ARBA" id="ARBA00022840"/>
    </source>
</evidence>
<evidence type="ECO:0000256" key="5">
    <source>
        <dbReference type="ARBA" id="ARBA00022555"/>
    </source>
</evidence>
<evidence type="ECO:0000256" key="16">
    <source>
        <dbReference type="SAM" id="MobiDB-lite"/>
    </source>
</evidence>
<gene>
    <name evidence="18" type="ORF">CSSPJE1EN1_LOCUS2070</name>
</gene>
<keyword evidence="8 15" id="KW-0067">ATP-binding</keyword>
<keyword evidence="9 14" id="KW-0694">RNA-binding</keyword>
<evidence type="ECO:0000256" key="7">
    <source>
        <dbReference type="ARBA" id="ARBA00022741"/>
    </source>
</evidence>
<evidence type="ECO:0000256" key="11">
    <source>
        <dbReference type="ARBA" id="ARBA00023146"/>
    </source>
</evidence>
<dbReference type="InterPro" id="IPR002547">
    <property type="entry name" value="tRNA-bd_dom"/>
</dbReference>
<evidence type="ECO:0000256" key="14">
    <source>
        <dbReference type="PROSITE-ProRule" id="PRU00209"/>
    </source>
</evidence>
<evidence type="ECO:0000256" key="13">
    <source>
        <dbReference type="ARBA" id="ARBA00047364"/>
    </source>
</evidence>
<dbReference type="Gene3D" id="1.10.730.10">
    <property type="entry name" value="Isoleucyl-tRNA Synthetase, Domain 1"/>
    <property type="match status" value="1"/>
</dbReference>
<reference evidence="18" key="1">
    <citation type="submission" date="2024-02" db="EMBL/GenBank/DDBJ databases">
        <authorList>
            <consortium name="ELIXIR-Norway"/>
            <consortium name="Elixir Norway"/>
        </authorList>
    </citation>
    <scope>NUCLEOTIDE SEQUENCE</scope>
</reference>
<dbReference type="NCBIfam" id="NF001100">
    <property type="entry name" value="PRK00133.1"/>
    <property type="match status" value="1"/>
</dbReference>
<comment type="subcellular location">
    <subcellularLocation>
        <location evidence="1">Cytoplasm</location>
    </subcellularLocation>
</comment>
<evidence type="ECO:0000256" key="3">
    <source>
        <dbReference type="ARBA" id="ARBA00012838"/>
    </source>
</evidence>
<dbReference type="HAMAP" id="MF_00098">
    <property type="entry name" value="Met_tRNA_synth_type1"/>
    <property type="match status" value="1"/>
</dbReference>
<dbReference type="Gene3D" id="2.20.28.20">
    <property type="entry name" value="Methionyl-tRNA synthetase, Zn-domain"/>
    <property type="match status" value="1"/>
</dbReference>
<evidence type="ECO:0000256" key="2">
    <source>
        <dbReference type="ARBA" id="ARBA00005594"/>
    </source>
</evidence>
<dbReference type="CDD" id="cd02799">
    <property type="entry name" value="tRNA_bind_EMAP-II_like"/>
    <property type="match status" value="1"/>
</dbReference>
<sequence length="1068" mass="117121">MGSFALHAVPGDPRALAPFIVAEASGVVLHFSAAAAAAAPPSFLFTVAGGEGFQLQETLAICRYIASSSRRTREAKKGGEKEDEDQALYHTRGQQLHLQLESWLDWAETELRSSVEDILAGGGGGGIGGNFDRVEIAFEKIAVAVQGSSEGFIIGKALTVVDIVVWSEVFPLLADTSSTEYLALNSTVSRWFRSMGNLDYFLKGADKALAGSSPEAMIETARAAAQSTRLPSPESNGLRSLLVGGESAALTSPVPASSATSVHKASGSAILATREHRASRIPIPGKRNVMVTSALPYVNNVPHLGNIIGCVLSADVYARYCRRRGYNVIYMCGTDEYGTATETKALEEGLTPKEICDKYHAIHKDIYEWFDIDFDKFGRTSTPQQTEIAQAIFLKLYEKNRLRENTMIQPYCNTCKRFLADRLVEGTCPMPGCGYEDARGDQCDKCGKLLNAEDLINPRCKVCGNPPVTRETDHLFLDLPELKNQLEEYVTSTSVAGGWSSNSIQTTNAWIRDGLKERCITRDLKWGVPVPLERYKEKVFYVWFDAPIGYISITANYTSEWEKWWKSPNDVELVQFMGKDNVPFHTVIFPCTLLGTGDPWTLMRTISVTEYLNYESGKFSKSRGVGVFGNDVKTTNVPVEVWRYYLLTNRPEVSDTLFTWLDLQAKQNNELLKNLGNFVHRTLSFLAKPIGEGGYGRVVPEAANPQMHELTATFGKEVQRVVKEYLDAMEKVRLKAGLKAAMNASSLGNLYLQDSKFWKLYKEDPPACAVVLKTAVGLVHLLATLLEPFMPSFSHKVLAQLNLPPSTLSLVEENGDLERAGEPWVLVPAGHTIGSPEPIFSEMKDEEVEIYRKKFAGSQADRAASEAAGAAAVVNSEKTSKGKKGVSSTDSKGRKDPAEAKEAAVDVTRLDIRVGVIKNVKKHPDADSLYVEEIDVGEDAPRVVVSGLVKFIPIEQMQNRRVCVLCNLKPAAMRGIKSHAMVLAASNSDHTEVELVTPPEGAVIGERVKFPGFDGQPDDILNPKKKVWETVQPDLHTNANLVAEYKDAPFTTSAGVCQVASIRNGGIK</sequence>
<dbReference type="InterPro" id="IPR036282">
    <property type="entry name" value="Glutathione-S-Trfase_C_sf"/>
</dbReference>
<dbReference type="InterPro" id="IPR033911">
    <property type="entry name" value="MetRS_core"/>
</dbReference>
<dbReference type="EMBL" id="OZ020105">
    <property type="protein sequence ID" value="CAK9256592.1"/>
    <property type="molecule type" value="Genomic_DNA"/>
</dbReference>
<accession>A0ABP0VQY6</accession>
<comment type="similarity">
    <text evidence="2 15">Belongs to the class-I aminoacyl-tRNA synthetase family.</text>
</comment>
<keyword evidence="19" id="KW-1185">Reference proteome</keyword>
<dbReference type="EC" id="6.1.1.10" evidence="3"/>
<dbReference type="InterPro" id="IPR015413">
    <property type="entry name" value="Methionyl/Leucyl_tRNA_Synth"/>
</dbReference>
<evidence type="ECO:0000313" key="18">
    <source>
        <dbReference type="EMBL" id="CAK9256592.1"/>
    </source>
</evidence>